<evidence type="ECO:0000259" key="13">
    <source>
        <dbReference type="PROSITE" id="PS50215"/>
    </source>
</evidence>
<feature type="compositionally biased region" description="Polar residues" evidence="9">
    <location>
        <begin position="788"/>
        <end position="798"/>
    </location>
</feature>
<dbReference type="InterPro" id="IPR001762">
    <property type="entry name" value="Disintegrin_dom"/>
</dbReference>
<dbReference type="Pfam" id="PF08516">
    <property type="entry name" value="ADAM_CR"/>
    <property type="match status" value="1"/>
</dbReference>
<evidence type="ECO:0000256" key="10">
    <source>
        <dbReference type="SAM" id="Phobius"/>
    </source>
</evidence>
<evidence type="ECO:0000256" key="4">
    <source>
        <dbReference type="ARBA" id="ARBA00023136"/>
    </source>
</evidence>
<feature type="non-terminal residue" evidence="14">
    <location>
        <position position="1"/>
    </location>
</feature>
<dbReference type="EMBL" id="CATQJA010002585">
    <property type="protein sequence ID" value="CAJ0571858.1"/>
    <property type="molecule type" value="Genomic_DNA"/>
</dbReference>
<evidence type="ECO:0000313" key="14">
    <source>
        <dbReference type="EMBL" id="CAJ0571858.1"/>
    </source>
</evidence>
<dbReference type="SUPFAM" id="SSF55486">
    <property type="entry name" value="Metalloproteases ('zincins'), catalytic domain"/>
    <property type="match status" value="1"/>
</dbReference>
<dbReference type="GO" id="GO:0016020">
    <property type="term" value="C:membrane"/>
    <property type="evidence" value="ECO:0007669"/>
    <property type="project" value="UniProtKB-SubCell"/>
</dbReference>
<organism evidence="14 15">
    <name type="scientific">Mesorhabditis spiculigera</name>
    <dbReference type="NCBI Taxonomy" id="96644"/>
    <lineage>
        <taxon>Eukaryota</taxon>
        <taxon>Metazoa</taxon>
        <taxon>Ecdysozoa</taxon>
        <taxon>Nematoda</taxon>
        <taxon>Chromadorea</taxon>
        <taxon>Rhabditida</taxon>
        <taxon>Rhabditina</taxon>
        <taxon>Rhabditomorpha</taxon>
        <taxon>Rhabditoidea</taxon>
        <taxon>Rhabditidae</taxon>
        <taxon>Mesorhabditinae</taxon>
        <taxon>Mesorhabditis</taxon>
    </lineage>
</organism>
<feature type="binding site" evidence="8">
    <location>
        <position position="304"/>
    </location>
    <ligand>
        <name>Zn(2+)</name>
        <dbReference type="ChEBI" id="CHEBI:29105"/>
        <note>catalytic</note>
    </ligand>
</feature>
<dbReference type="CDD" id="cd04269">
    <property type="entry name" value="ZnMc_adamalysin_II_like"/>
    <property type="match status" value="1"/>
</dbReference>
<dbReference type="GO" id="GO:0046872">
    <property type="term" value="F:metal ion binding"/>
    <property type="evidence" value="ECO:0007669"/>
    <property type="project" value="UniProtKB-KW"/>
</dbReference>
<keyword evidence="2 10" id="KW-0812">Transmembrane</keyword>
<feature type="disulfide bond" evidence="8">
    <location>
        <begin position="313"/>
        <end position="337"/>
    </location>
</feature>
<name>A0AA36FXN0_9BILA</name>
<dbReference type="Pfam" id="PF00200">
    <property type="entry name" value="Disintegrin"/>
    <property type="match status" value="1"/>
</dbReference>
<dbReference type="FunFam" id="3.40.390.10:FF:000002">
    <property type="entry name" value="Disintegrin and metalloproteinase domain-containing protein 22"/>
    <property type="match status" value="1"/>
</dbReference>
<dbReference type="Proteomes" id="UP001177023">
    <property type="component" value="Unassembled WGS sequence"/>
</dbReference>
<dbReference type="Pfam" id="PF01421">
    <property type="entry name" value="Reprolysin"/>
    <property type="match status" value="1"/>
</dbReference>
<proteinExistence type="predicted"/>
<dbReference type="SUPFAM" id="SSF57552">
    <property type="entry name" value="Blood coagulation inhibitor (disintegrin)"/>
    <property type="match status" value="1"/>
</dbReference>
<comment type="subcellular location">
    <subcellularLocation>
        <location evidence="1">Membrane</location>
        <topology evidence="1">Single-pass membrane protein</topology>
    </subcellularLocation>
</comment>
<evidence type="ECO:0000259" key="11">
    <source>
        <dbReference type="PROSITE" id="PS50026"/>
    </source>
</evidence>
<dbReference type="GO" id="GO:0004222">
    <property type="term" value="F:metalloendopeptidase activity"/>
    <property type="evidence" value="ECO:0007669"/>
    <property type="project" value="InterPro"/>
</dbReference>
<gene>
    <name evidence="14" type="ORF">MSPICULIGERA_LOCUS10256</name>
</gene>
<dbReference type="PROSITE" id="PS50214">
    <property type="entry name" value="DISINTEGRIN_2"/>
    <property type="match status" value="1"/>
</dbReference>
<keyword evidence="5 7" id="KW-1015">Disulfide bond</keyword>
<dbReference type="PANTHER" id="PTHR11905:SF159">
    <property type="entry name" value="ADAM METALLOPROTEASE"/>
    <property type="match status" value="1"/>
</dbReference>
<evidence type="ECO:0000256" key="5">
    <source>
        <dbReference type="ARBA" id="ARBA00023157"/>
    </source>
</evidence>
<feature type="binding site" evidence="8">
    <location>
        <position position="298"/>
    </location>
    <ligand>
        <name>Zn(2+)</name>
        <dbReference type="ChEBI" id="CHEBI:29105"/>
        <note>catalytic</note>
    </ligand>
</feature>
<keyword evidence="3 10" id="KW-1133">Transmembrane helix</keyword>
<dbReference type="InterPro" id="IPR006586">
    <property type="entry name" value="ADAM_Cys-rich"/>
</dbReference>
<dbReference type="Gene3D" id="3.40.390.10">
    <property type="entry name" value="Collagenase (Catalytic Domain)"/>
    <property type="match status" value="1"/>
</dbReference>
<evidence type="ECO:0000259" key="12">
    <source>
        <dbReference type="PROSITE" id="PS50214"/>
    </source>
</evidence>
<evidence type="ECO:0000313" key="15">
    <source>
        <dbReference type="Proteomes" id="UP001177023"/>
    </source>
</evidence>
<evidence type="ECO:0000256" key="1">
    <source>
        <dbReference type="ARBA" id="ARBA00004167"/>
    </source>
</evidence>
<evidence type="ECO:0000256" key="7">
    <source>
        <dbReference type="PROSITE-ProRule" id="PRU00076"/>
    </source>
</evidence>
<feature type="compositionally biased region" description="Polar residues" evidence="9">
    <location>
        <begin position="942"/>
        <end position="962"/>
    </location>
</feature>
<dbReference type="SMART" id="SM00608">
    <property type="entry name" value="ACR"/>
    <property type="match status" value="1"/>
</dbReference>
<keyword evidence="7" id="KW-0245">EGF-like domain</keyword>
<reference evidence="14" key="1">
    <citation type="submission" date="2023-06" db="EMBL/GenBank/DDBJ databases">
        <authorList>
            <person name="Delattre M."/>
        </authorList>
    </citation>
    <scope>NUCLEOTIDE SEQUENCE</scope>
    <source>
        <strain evidence="14">AF72</strain>
    </source>
</reference>
<comment type="caution">
    <text evidence="14">The sequence shown here is derived from an EMBL/GenBank/DDBJ whole genome shotgun (WGS) entry which is preliminary data.</text>
</comment>
<feature type="binding site" evidence="8">
    <location>
        <position position="294"/>
    </location>
    <ligand>
        <name>Zn(2+)</name>
        <dbReference type="ChEBI" id="CHEBI:29105"/>
        <note>catalytic</note>
    </ligand>
</feature>
<keyword evidence="8" id="KW-0862">Zinc</keyword>
<evidence type="ECO:0000256" key="2">
    <source>
        <dbReference type="ARBA" id="ARBA00022692"/>
    </source>
</evidence>
<feature type="disulfide bond" evidence="7">
    <location>
        <begin position="626"/>
        <end position="635"/>
    </location>
</feature>
<comment type="caution">
    <text evidence="7">Lacks conserved residue(s) required for the propagation of feature annotation.</text>
</comment>
<feature type="region of interest" description="Disordered" evidence="9">
    <location>
        <begin position="836"/>
        <end position="1084"/>
    </location>
</feature>
<dbReference type="PANTHER" id="PTHR11905">
    <property type="entry name" value="ADAM A DISINTEGRIN AND METALLOPROTEASE DOMAIN"/>
    <property type="match status" value="1"/>
</dbReference>
<dbReference type="PROSITE" id="PS01186">
    <property type="entry name" value="EGF_2"/>
    <property type="match status" value="1"/>
</dbReference>
<sequence>MAEGACNTTLHALGSGPNNATQLVEFSPISLVAQVATSSASNPLVIVVADGGDQREVERFSFIPAEDVLTTSNSRISFQAWCHLQAFSAAGRSSLAACSHDAISGIFLIRDQFYTLRQHDGRIFIVPRDGATCDFHTRPKRAVKVKNGLPDYYKKYLDRNQRYVELALFADKSMHDFYKEKTSDRLKTIALHVNSLYSPLRIDVRLIYQEIWTDADKVDVLENGDKTLEKFVIYRKSVLAEKPNDNAHLLTRIHFEDGVVGKAYKGTMCSLDYSGGVDVDHQEDAALVAATVAHEMGHNFGMGHDPIDDENMCECKNDHCLMHPTAGYSYPAYWSECSLRQLFNSLERGVDFCLHNQPGVTVSDPNRCGNGVVDPGEECDCGAEICPSDCCIGKTCQLRPAAECAAGGCCDLATCKRKPRSTVCRHKIDICDLPEYCNGETDECPANFFIQDGHTCPGYPEAFCYNGQCGSRNLQCETIWGPESKDADAHCYDNNISGSYQGNCGTISYGNYSKCPQEDVQCGRLQCNADLNQKPILSDAISFSHSYTKIYDTLSKKTISCKMVDSTLRDQDKELGIVKDGAVCGKEKVCLSKKCTKLTAIRSTVTDCLDHCYDRGVCNNVGNCHCDPGYGGVSCGIPGYGGSVNSNPADYRAMSSLVIAGIILGFVFLGYILATIWFYKKKKIWLPGECWKWTRDTFNLRGVLVPVRKAPPPPGGGGHQRMKRFSLNMGWGDHHTVTYRTAENSVPIVHNPSPPITLPIKNPVPDYQGAGSSFPATAVFQPNAPTITVSRSNSLNRPTQPPPGVPSRPRDSALQALYEEHGAEMGIRTEPIEHHYVVPPDSPAEKPPPPIPKASPVAATSKIQRSESMNRPPTIPPPPPPVADKPKFDKPSKPTISAPKPKLPKPANDSETDTSESQPISEALIVMVQTPNGFVPMIIRPDSQNPGLQDQKNQQGDNAQGSTEDDDVLAATTEVPKKAPKDVEIPKTSKNTDNKQKNDNLDISVEILPSRIPAPSFGNDEKEIQLDAVTEAPEVELDTQDPDMQPKRIPGPHRHHHHRFPAHRFEDFDRNDDFQPRRHKVDDA</sequence>
<dbReference type="PROSITE" id="PS50026">
    <property type="entry name" value="EGF_3"/>
    <property type="match status" value="1"/>
</dbReference>
<dbReference type="AlphaFoldDB" id="A0AA36FXN0"/>
<dbReference type="InterPro" id="IPR024079">
    <property type="entry name" value="MetalloPept_cat_dom_sf"/>
</dbReference>
<feature type="compositionally biased region" description="Polar residues" evidence="9">
    <location>
        <begin position="861"/>
        <end position="871"/>
    </location>
</feature>
<dbReference type="SMART" id="SM00050">
    <property type="entry name" value="DISIN"/>
    <property type="match status" value="1"/>
</dbReference>
<dbReference type="GO" id="GO:0006509">
    <property type="term" value="P:membrane protein ectodomain proteolysis"/>
    <property type="evidence" value="ECO:0007669"/>
    <property type="project" value="TreeGrafter"/>
</dbReference>
<keyword evidence="4 10" id="KW-0472">Membrane</keyword>
<evidence type="ECO:0000256" key="6">
    <source>
        <dbReference type="PROSITE-ProRule" id="PRU00068"/>
    </source>
</evidence>
<feature type="domain" description="Disintegrin" evidence="12">
    <location>
        <begin position="365"/>
        <end position="452"/>
    </location>
</feature>
<feature type="disulfide bond" evidence="6">
    <location>
        <begin position="424"/>
        <end position="444"/>
    </location>
</feature>
<feature type="compositionally biased region" description="Pro residues" evidence="9">
    <location>
        <begin position="840"/>
        <end position="853"/>
    </location>
</feature>
<feature type="domain" description="Peptidase M12B" evidence="13">
    <location>
        <begin position="162"/>
        <end position="358"/>
    </location>
</feature>
<dbReference type="PROSITE" id="PS50215">
    <property type="entry name" value="ADAM_MEPRO"/>
    <property type="match status" value="1"/>
</dbReference>
<protein>
    <submittedName>
        <fullName evidence="14">Uncharacterized protein</fullName>
    </submittedName>
</protein>
<feature type="domain" description="EGF-like" evidence="11">
    <location>
        <begin position="604"/>
        <end position="636"/>
    </location>
</feature>
<feature type="compositionally biased region" description="Basic and acidic residues" evidence="9">
    <location>
        <begin position="1063"/>
        <end position="1084"/>
    </location>
</feature>
<feature type="compositionally biased region" description="Pro residues" evidence="9">
    <location>
        <begin position="873"/>
        <end position="883"/>
    </location>
</feature>
<dbReference type="InterPro" id="IPR000742">
    <property type="entry name" value="EGF"/>
</dbReference>
<feature type="disulfide bond" evidence="7">
    <location>
        <begin position="608"/>
        <end position="618"/>
    </location>
</feature>
<feature type="active site" evidence="8">
    <location>
        <position position="295"/>
    </location>
</feature>
<feature type="transmembrane region" description="Helical" evidence="10">
    <location>
        <begin position="657"/>
        <end position="679"/>
    </location>
</feature>
<feature type="compositionally biased region" description="Basic residues" evidence="9">
    <location>
        <begin position="1050"/>
        <end position="1062"/>
    </location>
</feature>
<keyword evidence="15" id="KW-1185">Reference proteome</keyword>
<feature type="compositionally biased region" description="Basic and acidic residues" evidence="9">
    <location>
        <begin position="975"/>
        <end position="1000"/>
    </location>
</feature>
<evidence type="ECO:0000256" key="9">
    <source>
        <dbReference type="SAM" id="MobiDB-lite"/>
    </source>
</evidence>
<dbReference type="InterPro" id="IPR036436">
    <property type="entry name" value="Disintegrin_dom_sf"/>
</dbReference>
<feature type="region of interest" description="Disordered" evidence="9">
    <location>
        <begin position="788"/>
        <end position="810"/>
    </location>
</feature>
<dbReference type="InterPro" id="IPR001590">
    <property type="entry name" value="Peptidase_M12B"/>
</dbReference>
<evidence type="ECO:0000256" key="3">
    <source>
        <dbReference type="ARBA" id="ARBA00022989"/>
    </source>
</evidence>
<feature type="disulfide bond" evidence="8">
    <location>
        <begin position="315"/>
        <end position="320"/>
    </location>
</feature>
<dbReference type="PROSITE" id="PS00022">
    <property type="entry name" value="EGF_1"/>
    <property type="match status" value="1"/>
</dbReference>
<dbReference type="InterPro" id="IPR034027">
    <property type="entry name" value="Reprolysin_adamalysin"/>
</dbReference>
<dbReference type="Gene3D" id="4.10.70.10">
    <property type="entry name" value="Disintegrin domain"/>
    <property type="match status" value="1"/>
</dbReference>
<accession>A0AA36FXN0</accession>
<keyword evidence="8" id="KW-0479">Metal-binding</keyword>
<evidence type="ECO:0000256" key="8">
    <source>
        <dbReference type="PROSITE-ProRule" id="PRU00276"/>
    </source>
</evidence>